<dbReference type="Proteomes" id="UP000821845">
    <property type="component" value="Chromosome 10"/>
</dbReference>
<sequence>MPQPPRVVILRSVQRGVDWRPTQLVDQLPPALQACSLCGGVEPTTTALPCSHNFCDSCLRASAVRSEHGGFRCVLDDWICFAEEEVIRRTCSSQDAASVKVMCWNSCYGCEFKGPVSQLPDHFELECQFHPAVCPRCETTMLLADLPCHYQTVCTQSRERSEPTSQTSLFNRSSSTRRSSLREDVTLTAHDTLVGLETRMNELVEHVRNLDAKSTLMSSSISEVTEILRKSALTTATSGRCSCSPPDRVTVSSNLQGKKQRGAPNMNRRQSDPVSLAFNPHTSADHGPLSEVHETVIAQTVSLARQPLRRQTTQLTHYMPEAKGGDRDSRVFLVVFRRTKTATSGSASDFLPLYDLLKRGIELSIPETWTSKVVFDEDCFVKIVILEENSALDVYAKIEERRKTFNPWKVESAKVIHPNDSAILLSSGGSRLFEPIWTHSRAARLKFQASGYGFYGSNRLEAMCRRGFVVGNDSVTFCVTLIRKWNASQESTETEEEYTALPVATSET</sequence>
<accession>A0ACB7T4D9</accession>
<gene>
    <name evidence="1" type="ORF">HPB50_000338</name>
</gene>
<proteinExistence type="predicted"/>
<reference evidence="1" key="1">
    <citation type="submission" date="2020-05" db="EMBL/GenBank/DDBJ databases">
        <title>Large-scale comparative analyses of tick genomes elucidate their genetic diversity and vector capacities.</title>
        <authorList>
            <person name="Jia N."/>
            <person name="Wang J."/>
            <person name="Shi W."/>
            <person name="Du L."/>
            <person name="Sun Y."/>
            <person name="Zhan W."/>
            <person name="Jiang J."/>
            <person name="Wang Q."/>
            <person name="Zhang B."/>
            <person name="Ji P."/>
            <person name="Sakyi L.B."/>
            <person name="Cui X."/>
            <person name="Yuan T."/>
            <person name="Jiang B."/>
            <person name="Yang W."/>
            <person name="Lam T.T.-Y."/>
            <person name="Chang Q."/>
            <person name="Ding S."/>
            <person name="Wang X."/>
            <person name="Zhu J."/>
            <person name="Ruan X."/>
            <person name="Zhao L."/>
            <person name="Wei J."/>
            <person name="Que T."/>
            <person name="Du C."/>
            <person name="Cheng J."/>
            <person name="Dai P."/>
            <person name="Han X."/>
            <person name="Huang E."/>
            <person name="Gao Y."/>
            <person name="Liu J."/>
            <person name="Shao H."/>
            <person name="Ye R."/>
            <person name="Li L."/>
            <person name="Wei W."/>
            <person name="Wang X."/>
            <person name="Wang C."/>
            <person name="Yang T."/>
            <person name="Huo Q."/>
            <person name="Li W."/>
            <person name="Guo W."/>
            <person name="Chen H."/>
            <person name="Zhou L."/>
            <person name="Ni X."/>
            <person name="Tian J."/>
            <person name="Zhou Y."/>
            <person name="Sheng Y."/>
            <person name="Liu T."/>
            <person name="Pan Y."/>
            <person name="Xia L."/>
            <person name="Li J."/>
            <person name="Zhao F."/>
            <person name="Cao W."/>
        </authorList>
    </citation>
    <scope>NUCLEOTIDE SEQUENCE</scope>
    <source>
        <strain evidence="1">Hyas-2018</strain>
    </source>
</reference>
<name>A0ACB7T4D9_HYAAI</name>
<dbReference type="EMBL" id="CM023490">
    <property type="protein sequence ID" value="KAH6942076.1"/>
    <property type="molecule type" value="Genomic_DNA"/>
</dbReference>
<keyword evidence="2" id="KW-1185">Reference proteome</keyword>
<organism evidence="1 2">
    <name type="scientific">Hyalomma asiaticum</name>
    <name type="common">Tick</name>
    <dbReference type="NCBI Taxonomy" id="266040"/>
    <lineage>
        <taxon>Eukaryota</taxon>
        <taxon>Metazoa</taxon>
        <taxon>Ecdysozoa</taxon>
        <taxon>Arthropoda</taxon>
        <taxon>Chelicerata</taxon>
        <taxon>Arachnida</taxon>
        <taxon>Acari</taxon>
        <taxon>Parasitiformes</taxon>
        <taxon>Ixodida</taxon>
        <taxon>Ixodoidea</taxon>
        <taxon>Ixodidae</taxon>
        <taxon>Hyalomminae</taxon>
        <taxon>Hyalomma</taxon>
    </lineage>
</organism>
<comment type="caution">
    <text evidence="1">The sequence shown here is derived from an EMBL/GenBank/DDBJ whole genome shotgun (WGS) entry which is preliminary data.</text>
</comment>
<evidence type="ECO:0000313" key="1">
    <source>
        <dbReference type="EMBL" id="KAH6942076.1"/>
    </source>
</evidence>
<protein>
    <submittedName>
        <fullName evidence="1">Uncharacterized protein</fullName>
    </submittedName>
</protein>
<evidence type="ECO:0000313" key="2">
    <source>
        <dbReference type="Proteomes" id="UP000821845"/>
    </source>
</evidence>